<dbReference type="AlphaFoldDB" id="A0A976IC82"/>
<dbReference type="Gene3D" id="3.40.30.10">
    <property type="entry name" value="Glutaredoxin"/>
    <property type="match status" value="1"/>
</dbReference>
<dbReference type="PANTHER" id="PTHR31902:SF14">
    <property type="entry name" value="ACTIN PATCHES DISTAL PROTEIN 1"/>
    <property type="match status" value="1"/>
</dbReference>
<organism evidence="1 2">
    <name type="scientific">Bremia lactucae</name>
    <name type="common">Lettuce downy mildew</name>
    <dbReference type="NCBI Taxonomy" id="4779"/>
    <lineage>
        <taxon>Eukaryota</taxon>
        <taxon>Sar</taxon>
        <taxon>Stramenopiles</taxon>
        <taxon>Oomycota</taxon>
        <taxon>Peronosporomycetes</taxon>
        <taxon>Peronosporales</taxon>
        <taxon>Peronosporaceae</taxon>
        <taxon>Bremia</taxon>
    </lineage>
</organism>
<dbReference type="GeneID" id="94351558"/>
<keyword evidence="2" id="KW-1185">Reference proteome</keyword>
<dbReference type="Proteomes" id="UP000294530">
    <property type="component" value="Unassembled WGS sequence"/>
</dbReference>
<reference evidence="1 2" key="1">
    <citation type="journal article" date="2021" name="Genome Biol.">
        <title>AFLAP: assembly-free linkage analysis pipeline using k-mers from genome sequencing data.</title>
        <authorList>
            <person name="Fletcher K."/>
            <person name="Zhang L."/>
            <person name="Gil J."/>
            <person name="Han R."/>
            <person name="Cavanaugh K."/>
            <person name="Michelmore R."/>
        </authorList>
    </citation>
    <scope>NUCLEOTIDE SEQUENCE [LARGE SCALE GENOMIC DNA]</scope>
    <source>
        <strain evidence="1 2">SF5</strain>
    </source>
</reference>
<protein>
    <submittedName>
        <fullName evidence="1">Uncharacterized protein</fullName>
    </submittedName>
</protein>
<sequence>MKKASKVFAPLTTNCAVLHRPLRRRFFECRVNFFSNGGVQMGTRLTAKEIAERRAKRLDRRPVSDKDMAKNSLFIEGSMRMYYRHLAIVEPVNVDPKAWPAKLDQTHEHILSSYMAALTAYYGGDNLKARKSPLLMTAAIPYFESSSLNFKTNLEKGAHDILVFPDSVRVHNITPSHTVYADNVSTFAVQKLVNKSLEKNLDLIAFLDEQNLRYTRMEHAYHMMVCGHASRDERCGCKGPKLLQWLKELAPEAKMPLNLWISSHYGGHRYAAACIVYPSGDWFGLLNDKDKAKAMLDAVNNKDPLCVYKLWRGRIGLSSQEIHHAMKEKIVTIDECAP</sequence>
<dbReference type="InterPro" id="IPR036249">
    <property type="entry name" value="Thioredoxin-like_sf"/>
</dbReference>
<dbReference type="KEGG" id="blac:94351558"/>
<dbReference type="SUPFAM" id="SSF52833">
    <property type="entry name" value="Thioredoxin-like"/>
    <property type="match status" value="1"/>
</dbReference>
<name>A0A976IC82_BRELC</name>
<gene>
    <name evidence="1" type="ORF">CCR75_007831</name>
</gene>
<comment type="caution">
    <text evidence="1">The sequence shown here is derived from an EMBL/GenBank/DDBJ whole genome shotgun (WGS) entry which is preliminary data.</text>
</comment>
<evidence type="ECO:0000313" key="2">
    <source>
        <dbReference type="Proteomes" id="UP000294530"/>
    </source>
</evidence>
<accession>A0A976IC82</accession>
<dbReference type="PANTHER" id="PTHR31902">
    <property type="entry name" value="ACTIN PATCHES DISTAL PROTEIN 1"/>
    <property type="match status" value="1"/>
</dbReference>
<dbReference type="RefSeq" id="XP_067816041.1">
    <property type="nucleotide sequence ID" value="XM_067965887.1"/>
</dbReference>
<dbReference type="InterPro" id="IPR009737">
    <property type="entry name" value="Aim32/Apd1-like"/>
</dbReference>
<proteinExistence type="predicted"/>
<dbReference type="EMBL" id="SHOA02000017">
    <property type="protein sequence ID" value="TDH66542.1"/>
    <property type="molecule type" value="Genomic_DNA"/>
</dbReference>
<dbReference type="Pfam" id="PF06999">
    <property type="entry name" value="Suc_Fer-like"/>
    <property type="match status" value="1"/>
</dbReference>
<dbReference type="OrthoDB" id="10253744at2759"/>
<evidence type="ECO:0000313" key="1">
    <source>
        <dbReference type="EMBL" id="TDH66542.1"/>
    </source>
</evidence>